<keyword evidence="2" id="KW-1185">Reference proteome</keyword>
<gene>
    <name evidence="1" type="ORF">PG993_010561</name>
</gene>
<dbReference type="EMBL" id="JAQQWK010000009">
    <property type="protein sequence ID" value="KAK8035566.1"/>
    <property type="molecule type" value="Genomic_DNA"/>
</dbReference>
<evidence type="ECO:0000313" key="1">
    <source>
        <dbReference type="EMBL" id="KAK8035566.1"/>
    </source>
</evidence>
<reference evidence="1 2" key="1">
    <citation type="submission" date="2023-01" db="EMBL/GenBank/DDBJ databases">
        <title>Analysis of 21 Apiospora genomes using comparative genomics revels a genus with tremendous synthesis potential of carbohydrate active enzymes and secondary metabolites.</title>
        <authorList>
            <person name="Sorensen T."/>
        </authorList>
    </citation>
    <scope>NUCLEOTIDE SEQUENCE [LARGE SCALE GENOMIC DNA]</scope>
    <source>
        <strain evidence="1 2">CBS 33761</strain>
    </source>
</reference>
<organism evidence="1 2">
    <name type="scientific">Apiospora rasikravindrae</name>
    <dbReference type="NCBI Taxonomy" id="990691"/>
    <lineage>
        <taxon>Eukaryota</taxon>
        <taxon>Fungi</taxon>
        <taxon>Dikarya</taxon>
        <taxon>Ascomycota</taxon>
        <taxon>Pezizomycotina</taxon>
        <taxon>Sordariomycetes</taxon>
        <taxon>Xylariomycetidae</taxon>
        <taxon>Amphisphaeriales</taxon>
        <taxon>Apiosporaceae</taxon>
        <taxon>Apiospora</taxon>
    </lineage>
</organism>
<sequence length="182" mass="18970">MSPVAALAAVPLLFDHLLLRPNNMTAAVVPGALRRVRGRVALGLLVRSRDAQPNRKSLDRDPHVGADGRRPALARLRPRQARDGAVPARGAVLLPRRQLPRVFLRRRAHEEVIPPALADAAALPGVRGLVRLDVGARAVGIGAVVVGLGVVAVLDVAAGLEGVRFGGGWGGGDGQGHQEDGV</sequence>
<dbReference type="Proteomes" id="UP001444661">
    <property type="component" value="Unassembled WGS sequence"/>
</dbReference>
<name>A0ABR1SMK4_9PEZI</name>
<comment type="caution">
    <text evidence="1">The sequence shown here is derived from an EMBL/GenBank/DDBJ whole genome shotgun (WGS) entry which is preliminary data.</text>
</comment>
<protein>
    <submittedName>
        <fullName evidence="1">Uncharacterized protein</fullName>
    </submittedName>
</protein>
<proteinExistence type="predicted"/>
<evidence type="ECO:0000313" key="2">
    <source>
        <dbReference type="Proteomes" id="UP001444661"/>
    </source>
</evidence>
<accession>A0ABR1SMK4</accession>